<dbReference type="Pfam" id="PF03575">
    <property type="entry name" value="Peptidase_S51"/>
    <property type="match status" value="1"/>
</dbReference>
<evidence type="ECO:0000313" key="6">
    <source>
        <dbReference type="Proteomes" id="UP000029228"/>
    </source>
</evidence>
<keyword evidence="6" id="KW-1185">Reference proteome</keyword>
<dbReference type="EC" id="3.4.15.6" evidence="5"/>
<dbReference type="InterPro" id="IPR029062">
    <property type="entry name" value="Class_I_gatase-like"/>
</dbReference>
<dbReference type="OrthoDB" id="9799980at2"/>
<keyword evidence="2" id="KW-0645">Protease</keyword>
<dbReference type="AlphaFoldDB" id="A0A090RU64"/>
<evidence type="ECO:0000256" key="1">
    <source>
        <dbReference type="ARBA" id="ARBA00006534"/>
    </source>
</evidence>
<dbReference type="GO" id="GO:0004180">
    <property type="term" value="F:carboxypeptidase activity"/>
    <property type="evidence" value="ECO:0007669"/>
    <property type="project" value="UniProtKB-KW"/>
</dbReference>
<evidence type="ECO:0000256" key="3">
    <source>
        <dbReference type="ARBA" id="ARBA00022801"/>
    </source>
</evidence>
<dbReference type="CDD" id="cd03145">
    <property type="entry name" value="GAT1_cyanophycinase"/>
    <property type="match status" value="1"/>
</dbReference>
<evidence type="ECO:0000313" key="5">
    <source>
        <dbReference type="EMBL" id="GAL18093.1"/>
    </source>
</evidence>
<gene>
    <name evidence="5" type="ORF">JCM19235_6646</name>
</gene>
<name>A0A090RU64_9VIBR</name>
<keyword evidence="5" id="KW-0121">Carboxypeptidase</keyword>
<dbReference type="GO" id="GO:0006508">
    <property type="term" value="P:proteolysis"/>
    <property type="evidence" value="ECO:0007669"/>
    <property type="project" value="UniProtKB-KW"/>
</dbReference>
<dbReference type="GO" id="GO:0008241">
    <property type="term" value="F:peptidyl-dipeptidase activity"/>
    <property type="evidence" value="ECO:0007669"/>
    <property type="project" value="UniProtKB-EC"/>
</dbReference>
<dbReference type="Proteomes" id="UP000029228">
    <property type="component" value="Unassembled WGS sequence"/>
</dbReference>
<dbReference type="EMBL" id="BBMR01000002">
    <property type="protein sequence ID" value="GAL18093.1"/>
    <property type="molecule type" value="Genomic_DNA"/>
</dbReference>
<organism evidence="5 6">
    <name type="scientific">Vibrio maritimus</name>
    <dbReference type="NCBI Taxonomy" id="990268"/>
    <lineage>
        <taxon>Bacteria</taxon>
        <taxon>Pseudomonadati</taxon>
        <taxon>Pseudomonadota</taxon>
        <taxon>Gammaproteobacteria</taxon>
        <taxon>Vibrionales</taxon>
        <taxon>Vibrionaceae</taxon>
        <taxon>Vibrio</taxon>
    </lineage>
</organism>
<comment type="caution">
    <text evidence="5">The sequence shown here is derived from an EMBL/GenBank/DDBJ whole genome shotgun (WGS) entry which is preliminary data.</text>
</comment>
<proteinExistence type="inferred from homology"/>
<keyword evidence="4" id="KW-0720">Serine protease</keyword>
<dbReference type="PANTHER" id="PTHR36175:SF1">
    <property type="entry name" value="CYANOPHYCINASE"/>
    <property type="match status" value="1"/>
</dbReference>
<evidence type="ECO:0000256" key="2">
    <source>
        <dbReference type="ARBA" id="ARBA00022670"/>
    </source>
</evidence>
<reference evidence="5 6" key="2">
    <citation type="submission" date="2014-09" db="EMBL/GenBank/DDBJ databases">
        <authorList>
            <consortium name="NBRP consortium"/>
            <person name="Sawabe T."/>
            <person name="Meirelles P."/>
            <person name="Nakanishi M."/>
            <person name="Sayaka M."/>
            <person name="Hattori M."/>
            <person name="Ohkuma M."/>
        </authorList>
    </citation>
    <scope>NUCLEOTIDE SEQUENCE [LARGE SCALE GENOMIC DNA]</scope>
    <source>
        <strain evidence="6">JCM19235</strain>
    </source>
</reference>
<dbReference type="GO" id="GO:0008236">
    <property type="term" value="F:serine-type peptidase activity"/>
    <property type="evidence" value="ECO:0007669"/>
    <property type="project" value="UniProtKB-KW"/>
</dbReference>
<dbReference type="PANTHER" id="PTHR36175">
    <property type="entry name" value="CYANOPHYCINASE"/>
    <property type="match status" value="1"/>
</dbReference>
<keyword evidence="3 5" id="KW-0378">Hydrolase</keyword>
<dbReference type="Gene3D" id="3.40.50.880">
    <property type="match status" value="1"/>
</dbReference>
<dbReference type="SUPFAM" id="SSF52317">
    <property type="entry name" value="Class I glutamine amidotransferase-like"/>
    <property type="match status" value="1"/>
</dbReference>
<comment type="similarity">
    <text evidence="1">Belongs to the peptidase S51 family.</text>
</comment>
<accession>A0A090RU64</accession>
<evidence type="ECO:0000256" key="4">
    <source>
        <dbReference type="ARBA" id="ARBA00022825"/>
    </source>
</evidence>
<dbReference type="InterPro" id="IPR005320">
    <property type="entry name" value="Peptidase_S51"/>
</dbReference>
<dbReference type="STRING" id="990268.JCM19235_6646"/>
<protein>
    <submittedName>
        <fullName evidence="5">Secreted cyanophycinase CphE</fullName>
        <ecNumber evidence="5">3.4.15.6</ecNumber>
    </submittedName>
</protein>
<reference evidence="5 6" key="1">
    <citation type="submission" date="2014-09" db="EMBL/GenBank/DDBJ databases">
        <title>Vibrio maritimus JCM 19235. (C45) whole genome shotgun sequence.</title>
        <authorList>
            <person name="Sawabe T."/>
            <person name="Meirelles P."/>
            <person name="Nakanishi M."/>
            <person name="Sayaka M."/>
            <person name="Hattori M."/>
            <person name="Ohkuma M."/>
        </authorList>
    </citation>
    <scope>NUCLEOTIDE SEQUENCE [LARGE SCALE GENOMIC DNA]</scope>
    <source>
        <strain evidence="6">JCM19235</strain>
    </source>
</reference>
<sequence>MTTGDCNDWDDVRATTFADIADAAIRTPQSEAISISEQYITRVLSTSAWQSEPEWQSALDKTFQALQVDNPSLEYDSWDTFKSAFIDVSATSVDTNIDGVDADGDYLWYNSSSDQWDALHYLKMDDGLIQYTPSTANLALLLDLFAENSDLSAAINTLEENKLYPYIDLVNALSPAFNSLSIEDQYRILRALRNDVSYERPFERVALSDTNSEDSINAYQAFVSLAAQNKPEGEKPTVLVMTSSSNNNYDVADFYVGIFAQTGANSVWLPIDRAYRQAVDAGRCEDLQLYHDIYAGKPHQDIYFPDYAAIKQQACEAPSSLLELIASADGLFINGGSQSRSLDSLITELGDSEEMALIRERYQEGNLLVGGSSAGTAVMTGGKLDADSNTNPMIDGGTNYDVLVGGYPSSAFVETGGLGLFTLGVTDTHFSERARETRLIKLLQQQDTRFGFGVDETTALIVKQEVGTQEESPISMSVVGAGGVYIIDMNSSSVVEEEPLWITDVKTHFLREGDILEVDVSELSYDIQFSEQSSENDIDESVSPLTNDDILYTKQDNYRYLTQQMIDGKASMAQGTSYEDAPTYSVVLKRGSQSKAVTNLDGNSSYQSIMVDITYQY</sequence>